<name>A0A0H5PYN2_9ZZZZ</name>
<keyword evidence="1" id="KW-1133">Transmembrane helix</keyword>
<keyword evidence="1" id="KW-0812">Transmembrane</keyword>
<reference evidence="2" key="2">
    <citation type="submission" date="2015-07" db="EMBL/GenBank/DDBJ databases">
        <title>Plasmids, circular viruses and viroids from rat gut.</title>
        <authorList>
            <person name="Jorgensen T.J."/>
            <person name="Hansen M.A."/>
            <person name="Xu Z."/>
            <person name="Tabak M.A."/>
            <person name="Sorensen S.J."/>
            <person name="Hansen L.H."/>
        </authorList>
    </citation>
    <scope>NUCLEOTIDE SEQUENCE</scope>
    <source>
        <plasmid evidence="2">pRGRH0373</plasmid>
    </source>
</reference>
<feature type="transmembrane region" description="Helical" evidence="1">
    <location>
        <begin position="31"/>
        <end position="52"/>
    </location>
</feature>
<sequence>MEAFTTDVGQLVTAAITWIGKYVTVITENPLLLAFVVVSFVGLGVGLIRRLIRI</sequence>
<evidence type="ECO:0000313" key="2">
    <source>
        <dbReference type="EMBL" id="CRY94831.1"/>
    </source>
</evidence>
<keyword evidence="2" id="KW-0614">Plasmid</keyword>
<accession>A0A0H5PYN2</accession>
<proteinExistence type="predicted"/>
<reference evidence="2" key="1">
    <citation type="submission" date="2015-06" db="EMBL/GenBank/DDBJ databases">
        <authorList>
            <person name="Joergensen T."/>
        </authorList>
    </citation>
    <scope>NUCLEOTIDE SEQUENCE</scope>
    <source>
        <plasmid evidence="2">pRGRH0373</plasmid>
    </source>
</reference>
<organism evidence="2">
    <name type="scientific">uncultured prokaryote</name>
    <dbReference type="NCBI Taxonomy" id="198431"/>
    <lineage>
        <taxon>unclassified sequences</taxon>
        <taxon>environmental samples</taxon>
    </lineage>
</organism>
<protein>
    <submittedName>
        <fullName evidence="2">Uncharacterized protein</fullName>
    </submittedName>
</protein>
<dbReference type="EMBL" id="LN853030">
    <property type="protein sequence ID" value="CRY94831.1"/>
    <property type="molecule type" value="Genomic_DNA"/>
</dbReference>
<evidence type="ECO:0000256" key="1">
    <source>
        <dbReference type="SAM" id="Phobius"/>
    </source>
</evidence>
<geneLocation type="plasmid" evidence="2">
    <name>pRGRH0373</name>
</geneLocation>
<keyword evidence="1" id="KW-0472">Membrane</keyword>
<dbReference type="AlphaFoldDB" id="A0A0H5PYN2"/>